<dbReference type="RefSeq" id="WP_185270257.1">
    <property type="nucleotide sequence ID" value="NZ_CP055156.1"/>
</dbReference>
<dbReference type="CDD" id="cd01347">
    <property type="entry name" value="ligand_gated_channel"/>
    <property type="match status" value="1"/>
</dbReference>
<dbReference type="EMBL" id="CP055156">
    <property type="protein sequence ID" value="QNF33775.1"/>
    <property type="molecule type" value="Genomic_DNA"/>
</dbReference>
<evidence type="ECO:0000256" key="15">
    <source>
        <dbReference type="RuleBase" id="RU003357"/>
    </source>
</evidence>
<dbReference type="NCBIfam" id="TIGR01783">
    <property type="entry name" value="TonB-siderophor"/>
    <property type="match status" value="1"/>
</dbReference>
<sequence length="792" mass="87318">MRLLYFLTFFILSISVYAQRNGSIGGKITSSDGTPAEFVNVALKGSAKGATVDKRGRYVISGVVPGSYTVVASFVGLETQEQTVEVVAGQQTIIDFILKENSAQLQEIVISGSRDNYKVDEPSSSLRITTPLLETPQNIQVVTKDVLRDQQVISMSDGVIRNVSGAYRSEHWADLYTNIVARGSQMQAFRNGFNAVNSYWGPLTEDMAFVDHIEFVKGPAGFMLSNGEPSGLYNVVTKKPTGRSAGEVAFTVGSFDLYRTSLDLDGRLSKDGRILYRLNLAAQNRKSHRANEYNDRYVIAPVISYQLDDKTKLTAEYTYQRANMSNVGSFYVFDTQGFATLPVNFTMLPTGLPGSTINDHSAFINLQHDINEKWKLTAQVARFNYYALGSSAWPNSISPDGKIIRGISSWEANAKMTMGQVFLNGEFNTGAIKHRVLGGLDMANKQYIADWGQSHALDTVGGEFDIHNPNNGVPNNGYPQFDFSTPLEQRAFAIGANIDQRYAAGYLQDELGFFENKLRLTLAGRYTYVKQAYGPSPIGDNHFTPRVGLSASITPSTSVYALYDQAFTPQNGIKANGEAIQPLTGNNLELGFKRDWLDGKWNTTVSLYRILKNNEAVADPTAPPSSGIVAEIGQKQSQGIEFDLRGTILPGLTLTANYALTESKVTKTTGVQPNIQVGDIVPGFARHTANAWANYTLQNGVVKGFGVSGGFTLLSGRETYWDVSPDPSKTLPTYFKLDGGVYWSNNKIRIAANVYNILDDYLYSGSYYSWLNAYYTQTDPPRNVRLSVNYRF</sequence>
<evidence type="ECO:0000256" key="8">
    <source>
        <dbReference type="ARBA" id="ARBA00023004"/>
    </source>
</evidence>
<keyword evidence="7" id="KW-0732">Signal</keyword>
<keyword evidence="5" id="KW-0410">Iron transport</keyword>
<proteinExistence type="inferred from homology"/>
<protein>
    <submittedName>
        <fullName evidence="18">TonB-dependent receptor</fullName>
    </submittedName>
</protein>
<feature type="domain" description="TonB-dependent receptor plug" evidence="17">
    <location>
        <begin position="132"/>
        <end position="231"/>
    </location>
</feature>
<keyword evidence="8" id="KW-0408">Iron</keyword>
<evidence type="ECO:0000256" key="3">
    <source>
        <dbReference type="ARBA" id="ARBA00022448"/>
    </source>
</evidence>
<dbReference type="Pfam" id="PF00593">
    <property type="entry name" value="TonB_dep_Rec_b-barrel"/>
    <property type="match status" value="1"/>
</dbReference>
<dbReference type="InterPro" id="IPR037066">
    <property type="entry name" value="Plug_dom_sf"/>
</dbReference>
<dbReference type="Pfam" id="PF07715">
    <property type="entry name" value="Plug"/>
    <property type="match status" value="1"/>
</dbReference>
<dbReference type="InterPro" id="IPR012910">
    <property type="entry name" value="Plug_dom"/>
</dbReference>
<dbReference type="Proteomes" id="UP000515237">
    <property type="component" value="Chromosome"/>
</dbReference>
<dbReference type="Gene3D" id="2.60.40.1120">
    <property type="entry name" value="Carboxypeptidase-like, regulatory domain"/>
    <property type="match status" value="1"/>
</dbReference>
<keyword evidence="10 15" id="KW-0798">TonB box</keyword>
<dbReference type="InterPro" id="IPR013784">
    <property type="entry name" value="Carb-bd-like_fold"/>
</dbReference>
<dbReference type="GO" id="GO:0015891">
    <property type="term" value="P:siderophore transport"/>
    <property type="evidence" value="ECO:0007669"/>
    <property type="project" value="InterPro"/>
</dbReference>
<evidence type="ECO:0000256" key="13">
    <source>
        <dbReference type="ARBA" id="ARBA00023237"/>
    </source>
</evidence>
<keyword evidence="11 14" id="KW-0472">Membrane</keyword>
<dbReference type="GO" id="GO:0015344">
    <property type="term" value="F:siderophore uptake transmembrane transporter activity"/>
    <property type="evidence" value="ECO:0007669"/>
    <property type="project" value="TreeGrafter"/>
</dbReference>
<dbReference type="GO" id="GO:0038023">
    <property type="term" value="F:signaling receptor activity"/>
    <property type="evidence" value="ECO:0007669"/>
    <property type="project" value="InterPro"/>
</dbReference>
<keyword evidence="9" id="KW-0406">Ion transport</keyword>
<gene>
    <name evidence="18" type="ORF">HUW51_13985</name>
</gene>
<feature type="domain" description="TonB-dependent receptor-like beta-barrel" evidence="16">
    <location>
        <begin position="306"/>
        <end position="757"/>
    </location>
</feature>
<comment type="subcellular location">
    <subcellularLocation>
        <location evidence="1 14">Cell outer membrane</location>
        <topology evidence="1 14">Multi-pass membrane protein</topology>
    </subcellularLocation>
</comment>
<evidence type="ECO:0000313" key="18">
    <source>
        <dbReference type="EMBL" id="QNF33775.1"/>
    </source>
</evidence>
<evidence type="ECO:0000259" key="16">
    <source>
        <dbReference type="Pfam" id="PF00593"/>
    </source>
</evidence>
<evidence type="ECO:0000256" key="5">
    <source>
        <dbReference type="ARBA" id="ARBA00022496"/>
    </source>
</evidence>
<dbReference type="InterPro" id="IPR039426">
    <property type="entry name" value="TonB-dep_rcpt-like"/>
</dbReference>
<dbReference type="GO" id="GO:0009279">
    <property type="term" value="C:cell outer membrane"/>
    <property type="evidence" value="ECO:0007669"/>
    <property type="project" value="UniProtKB-SubCell"/>
</dbReference>
<keyword evidence="13 14" id="KW-0998">Cell outer membrane</keyword>
<dbReference type="SUPFAM" id="SSF56935">
    <property type="entry name" value="Porins"/>
    <property type="match status" value="1"/>
</dbReference>
<dbReference type="SUPFAM" id="SSF49452">
    <property type="entry name" value="Starch-binding domain-like"/>
    <property type="match status" value="1"/>
</dbReference>
<keyword evidence="12 18" id="KW-0675">Receptor</keyword>
<evidence type="ECO:0000256" key="10">
    <source>
        <dbReference type="ARBA" id="ARBA00023077"/>
    </source>
</evidence>
<evidence type="ECO:0000256" key="7">
    <source>
        <dbReference type="ARBA" id="ARBA00022729"/>
    </source>
</evidence>
<keyword evidence="3 14" id="KW-0813">Transport</keyword>
<dbReference type="Gene3D" id="2.40.170.20">
    <property type="entry name" value="TonB-dependent receptor, beta-barrel domain"/>
    <property type="match status" value="1"/>
</dbReference>
<evidence type="ECO:0000256" key="12">
    <source>
        <dbReference type="ARBA" id="ARBA00023170"/>
    </source>
</evidence>
<dbReference type="InterPro" id="IPR036942">
    <property type="entry name" value="Beta-barrel_TonB_sf"/>
</dbReference>
<dbReference type="PROSITE" id="PS52016">
    <property type="entry name" value="TONB_DEPENDENT_REC_3"/>
    <property type="match status" value="1"/>
</dbReference>
<evidence type="ECO:0000256" key="2">
    <source>
        <dbReference type="ARBA" id="ARBA00009810"/>
    </source>
</evidence>
<evidence type="ECO:0000256" key="9">
    <source>
        <dbReference type="ARBA" id="ARBA00023065"/>
    </source>
</evidence>
<dbReference type="InterPro" id="IPR010105">
    <property type="entry name" value="TonB_sidphr_rcpt"/>
</dbReference>
<dbReference type="PANTHER" id="PTHR32552:SF68">
    <property type="entry name" value="FERRICHROME OUTER MEMBRANE TRANSPORTER_PHAGE RECEPTOR"/>
    <property type="match status" value="1"/>
</dbReference>
<dbReference type="Pfam" id="PF13715">
    <property type="entry name" value="CarbopepD_reg_2"/>
    <property type="match status" value="1"/>
</dbReference>
<evidence type="ECO:0000259" key="17">
    <source>
        <dbReference type="Pfam" id="PF07715"/>
    </source>
</evidence>
<evidence type="ECO:0000256" key="11">
    <source>
        <dbReference type="ARBA" id="ARBA00023136"/>
    </source>
</evidence>
<organism evidence="18 19">
    <name type="scientific">Adhaeribacter swui</name>
    <dbReference type="NCBI Taxonomy" id="2086471"/>
    <lineage>
        <taxon>Bacteria</taxon>
        <taxon>Pseudomonadati</taxon>
        <taxon>Bacteroidota</taxon>
        <taxon>Cytophagia</taxon>
        <taxon>Cytophagales</taxon>
        <taxon>Hymenobacteraceae</taxon>
        <taxon>Adhaeribacter</taxon>
    </lineage>
</organism>
<evidence type="ECO:0000313" key="19">
    <source>
        <dbReference type="Proteomes" id="UP000515237"/>
    </source>
</evidence>
<evidence type="ECO:0000256" key="1">
    <source>
        <dbReference type="ARBA" id="ARBA00004571"/>
    </source>
</evidence>
<keyword evidence="19" id="KW-1185">Reference proteome</keyword>
<accession>A0A7G7G9E1</accession>
<dbReference type="KEGG" id="aswu:HUW51_13985"/>
<name>A0A7G7G9E1_9BACT</name>
<evidence type="ECO:0000256" key="4">
    <source>
        <dbReference type="ARBA" id="ARBA00022452"/>
    </source>
</evidence>
<evidence type="ECO:0000256" key="6">
    <source>
        <dbReference type="ARBA" id="ARBA00022692"/>
    </source>
</evidence>
<dbReference type="GO" id="GO:0030246">
    <property type="term" value="F:carbohydrate binding"/>
    <property type="evidence" value="ECO:0007669"/>
    <property type="project" value="InterPro"/>
</dbReference>
<dbReference type="Gene3D" id="2.170.130.10">
    <property type="entry name" value="TonB-dependent receptor, plug domain"/>
    <property type="match status" value="1"/>
</dbReference>
<dbReference type="AlphaFoldDB" id="A0A7G7G9E1"/>
<comment type="similarity">
    <text evidence="2 14 15">Belongs to the TonB-dependent receptor family.</text>
</comment>
<evidence type="ECO:0000256" key="14">
    <source>
        <dbReference type="PROSITE-ProRule" id="PRU01360"/>
    </source>
</evidence>
<keyword evidence="6 14" id="KW-0812">Transmembrane</keyword>
<dbReference type="PANTHER" id="PTHR32552">
    <property type="entry name" value="FERRICHROME IRON RECEPTOR-RELATED"/>
    <property type="match status" value="1"/>
</dbReference>
<dbReference type="InterPro" id="IPR000531">
    <property type="entry name" value="Beta-barrel_TonB"/>
</dbReference>
<reference evidence="18 19" key="1">
    <citation type="journal article" date="2018" name="Int. J. Syst. Evol. Microbiol.">
        <title>Adhaeribacter swui sp. nov., isolated from wet mud.</title>
        <authorList>
            <person name="Kim D.U."/>
            <person name="Kim K.W."/>
            <person name="Kang M.S."/>
            <person name="Kim J.Y."/>
            <person name="Jang J.H."/>
            <person name="Kim M.K."/>
        </authorList>
    </citation>
    <scope>NUCLEOTIDE SEQUENCE [LARGE SCALE GENOMIC DNA]</scope>
    <source>
        <strain evidence="18 19">KCTC 52873</strain>
    </source>
</reference>
<keyword evidence="4 14" id="KW-1134">Transmembrane beta strand</keyword>